<evidence type="ECO:0000313" key="2">
    <source>
        <dbReference type="EMBL" id="MBO8429967.1"/>
    </source>
</evidence>
<keyword evidence="1" id="KW-1133">Transmembrane helix</keyword>
<feature type="transmembrane region" description="Helical" evidence="1">
    <location>
        <begin position="67"/>
        <end position="86"/>
    </location>
</feature>
<feature type="transmembrane region" description="Helical" evidence="1">
    <location>
        <begin position="34"/>
        <end position="55"/>
    </location>
</feature>
<name>A0A9D9GZH6_9BACT</name>
<reference evidence="2" key="2">
    <citation type="journal article" date="2021" name="PeerJ">
        <title>Extensive microbial diversity within the chicken gut microbiome revealed by metagenomics and culture.</title>
        <authorList>
            <person name="Gilroy R."/>
            <person name="Ravi A."/>
            <person name="Getino M."/>
            <person name="Pursley I."/>
            <person name="Horton D.L."/>
            <person name="Alikhan N.F."/>
            <person name="Baker D."/>
            <person name="Gharbi K."/>
            <person name="Hall N."/>
            <person name="Watson M."/>
            <person name="Adriaenssens E.M."/>
            <person name="Foster-Nyarko E."/>
            <person name="Jarju S."/>
            <person name="Secka A."/>
            <person name="Antonio M."/>
            <person name="Oren A."/>
            <person name="Chaudhuri R.R."/>
            <person name="La Ragione R."/>
            <person name="Hildebrand F."/>
            <person name="Pallen M.J."/>
        </authorList>
    </citation>
    <scope>NUCLEOTIDE SEQUENCE</scope>
    <source>
        <strain evidence="2">10192</strain>
    </source>
</reference>
<protein>
    <submittedName>
        <fullName evidence="2">Uncharacterized protein</fullName>
    </submittedName>
</protein>
<sequence>YILPIYIHLAFILGFAWVNYIEHGRHKKAMDIAVYIWGGLCLLIAFAALFTPLYLPDWLYQDILPAKWMSISFVAFCGVSSIICLMKNKPWGVFFTYVIFTLLISAFCTKEFFNIDYKFGQNDLMEFAKYAHETGDEILSFGDGRRYSLLYYSGYHVKYIETTSDNLAEYLESGEDLISIRKKYLDKYAENIDYKVIINGRKYALIRGVKK</sequence>
<feature type="transmembrane region" description="Helical" evidence="1">
    <location>
        <begin position="6"/>
        <end position="22"/>
    </location>
</feature>
<organism evidence="2 3">
    <name type="scientific">Candidatus Scatousia excrementipullorum</name>
    <dbReference type="NCBI Taxonomy" id="2840936"/>
    <lineage>
        <taxon>Bacteria</taxon>
        <taxon>Candidatus Scatousia</taxon>
    </lineage>
</organism>
<evidence type="ECO:0000256" key="1">
    <source>
        <dbReference type="SAM" id="Phobius"/>
    </source>
</evidence>
<feature type="transmembrane region" description="Helical" evidence="1">
    <location>
        <begin position="93"/>
        <end position="113"/>
    </location>
</feature>
<evidence type="ECO:0000313" key="3">
    <source>
        <dbReference type="Proteomes" id="UP000823632"/>
    </source>
</evidence>
<accession>A0A9D9GZH6</accession>
<comment type="caution">
    <text evidence="2">The sequence shown here is derived from an EMBL/GenBank/DDBJ whole genome shotgun (WGS) entry which is preliminary data.</text>
</comment>
<dbReference type="EMBL" id="JADIND010000025">
    <property type="protein sequence ID" value="MBO8429967.1"/>
    <property type="molecule type" value="Genomic_DNA"/>
</dbReference>
<reference evidence="2" key="1">
    <citation type="submission" date="2020-10" db="EMBL/GenBank/DDBJ databases">
        <authorList>
            <person name="Gilroy R."/>
        </authorList>
    </citation>
    <scope>NUCLEOTIDE SEQUENCE</scope>
    <source>
        <strain evidence="2">10192</strain>
    </source>
</reference>
<gene>
    <name evidence="2" type="ORF">IAC76_01135</name>
</gene>
<dbReference type="Proteomes" id="UP000823632">
    <property type="component" value="Unassembled WGS sequence"/>
</dbReference>
<feature type="non-terminal residue" evidence="2">
    <location>
        <position position="1"/>
    </location>
</feature>
<dbReference type="AlphaFoldDB" id="A0A9D9GZH6"/>
<keyword evidence="1" id="KW-0472">Membrane</keyword>
<proteinExistence type="predicted"/>
<keyword evidence="1" id="KW-0812">Transmembrane</keyword>